<dbReference type="HOGENOM" id="CLU_001265_0_1_1"/>
<evidence type="ECO:0000256" key="5">
    <source>
        <dbReference type="ARBA" id="ARBA00023136"/>
    </source>
</evidence>
<dbReference type="PROSITE" id="PS50850">
    <property type="entry name" value="MFS"/>
    <property type="match status" value="1"/>
</dbReference>
<dbReference type="GO" id="GO:0016020">
    <property type="term" value="C:membrane"/>
    <property type="evidence" value="ECO:0007669"/>
    <property type="project" value="UniProtKB-SubCell"/>
</dbReference>
<dbReference type="GO" id="GO:0022857">
    <property type="term" value="F:transmembrane transporter activity"/>
    <property type="evidence" value="ECO:0007669"/>
    <property type="project" value="InterPro"/>
</dbReference>
<dbReference type="FunFam" id="1.20.1250.20:FF:000068">
    <property type="entry name" value="MFS general substrate transporter"/>
    <property type="match status" value="1"/>
</dbReference>
<dbReference type="Gene3D" id="1.20.1250.20">
    <property type="entry name" value="MFS general substrate transporter like domains"/>
    <property type="match status" value="2"/>
</dbReference>
<keyword evidence="9" id="KW-1185">Reference proteome</keyword>
<evidence type="ECO:0000313" key="8">
    <source>
        <dbReference type="EMBL" id="EEH09066.1"/>
    </source>
</evidence>
<dbReference type="InParanoid" id="C0NGY1"/>
<dbReference type="Pfam" id="PF07690">
    <property type="entry name" value="MFS_1"/>
    <property type="match status" value="1"/>
</dbReference>
<dbReference type="STRING" id="447093.C0NGY1"/>
<evidence type="ECO:0000259" key="7">
    <source>
        <dbReference type="PROSITE" id="PS50850"/>
    </source>
</evidence>
<dbReference type="VEuPathDB" id="FungiDB:I7I50_10427"/>
<organism evidence="8 9">
    <name type="scientific">Ajellomyces capsulatus (strain G186AR / H82 / ATCC MYA-2454 / RMSCC 2432)</name>
    <name type="common">Darling's disease fungus</name>
    <name type="synonym">Histoplasma capsulatum</name>
    <dbReference type="NCBI Taxonomy" id="447093"/>
    <lineage>
        <taxon>Eukaryota</taxon>
        <taxon>Fungi</taxon>
        <taxon>Dikarya</taxon>
        <taxon>Ascomycota</taxon>
        <taxon>Pezizomycotina</taxon>
        <taxon>Eurotiomycetes</taxon>
        <taxon>Eurotiomycetidae</taxon>
        <taxon>Onygenales</taxon>
        <taxon>Ajellomycetaceae</taxon>
        <taxon>Histoplasma</taxon>
    </lineage>
</organism>
<comment type="subcellular location">
    <subcellularLocation>
        <location evidence="1">Membrane</location>
        <topology evidence="1">Multi-pass membrane protein</topology>
    </subcellularLocation>
</comment>
<feature type="transmembrane region" description="Helical" evidence="6">
    <location>
        <begin position="474"/>
        <end position="495"/>
    </location>
</feature>
<dbReference type="InterPro" id="IPR036259">
    <property type="entry name" value="MFS_trans_sf"/>
</dbReference>
<feature type="transmembrane region" description="Helical" evidence="6">
    <location>
        <begin position="382"/>
        <end position="401"/>
    </location>
</feature>
<feature type="transmembrane region" description="Helical" evidence="6">
    <location>
        <begin position="243"/>
        <end position="265"/>
    </location>
</feature>
<feature type="transmembrane region" description="Helical" evidence="6">
    <location>
        <begin position="442"/>
        <end position="462"/>
    </location>
</feature>
<feature type="transmembrane region" description="Helical" evidence="6">
    <location>
        <begin position="315"/>
        <end position="340"/>
    </location>
</feature>
<keyword evidence="4 6" id="KW-1133">Transmembrane helix</keyword>
<keyword evidence="3 6" id="KW-0812">Transmembrane</keyword>
<feature type="transmembrane region" description="Helical" evidence="6">
    <location>
        <begin position="150"/>
        <end position="170"/>
    </location>
</feature>
<dbReference type="RefSeq" id="XP_045289547.1">
    <property type="nucleotide sequence ID" value="XM_045429652.1"/>
</dbReference>
<feature type="domain" description="Major facilitator superfamily (MFS) profile" evidence="7">
    <location>
        <begin position="84"/>
        <end position="502"/>
    </location>
</feature>
<evidence type="ECO:0000313" key="9">
    <source>
        <dbReference type="Proteomes" id="UP000001631"/>
    </source>
</evidence>
<dbReference type="GeneID" id="69035619"/>
<dbReference type="PANTHER" id="PTHR43791:SF18">
    <property type="entry name" value="NICOTINIC ACID TRANSPORTER TNA1, PUTATIVE (AFU_ORTHOLOGUE AFUA_3G03820)-RELATED"/>
    <property type="match status" value="1"/>
</dbReference>
<keyword evidence="2" id="KW-0813">Transport</keyword>
<evidence type="ECO:0000256" key="4">
    <source>
        <dbReference type="ARBA" id="ARBA00022989"/>
    </source>
</evidence>
<feature type="transmembrane region" description="Helical" evidence="6">
    <location>
        <begin position="407"/>
        <end position="430"/>
    </location>
</feature>
<evidence type="ECO:0000256" key="3">
    <source>
        <dbReference type="ARBA" id="ARBA00022692"/>
    </source>
</evidence>
<feature type="transmembrane region" description="Helical" evidence="6">
    <location>
        <begin position="176"/>
        <end position="198"/>
    </location>
</feature>
<dbReference type="InterPro" id="IPR020846">
    <property type="entry name" value="MFS_dom"/>
</dbReference>
<dbReference type="AlphaFoldDB" id="C0NGY1"/>
<sequence length="530" mass="59458">MFPTLLFAMGEPHGVIKLKKSPLVFIYIRRGYPDAQYLFLPSSNNVTNMMDEKKPLAELEGVGSLPDFSHVDEKKILRKMDLRLIPIMSLLYLLAFLDRGNIGNARIEGLEADLRLTGSQYNWCLTVFFFPYAFFELPSNLILARMRPSIWLPLIMIAWGLVMTLMGIVQNYHGLLISRIFLGLAEAGLYPGVAFYITKWYCRHEAQLRQALFFSAASVAGAFSGLLAFAIARMDGIGGLDGWRWIFVLEGILTVVVAVLAFFFIQDYPDTATFLTEEEKAWVIHRLRSQYSDTAVKTEKFQWKYVKYALMDWQIYLSLITWYGIVCPLYGISFFLPTIIKDLGYTSSTSQLLTVPIYIFAAIISVLSAWLSDRQGQRSPLLFFHVLSIVVGYAIIISGSARGVPGVVYFGTFVVVSGIYPALPAIVTWLSNNMAGDYKRAAGMAIQIGVGNFAGAMASSLYRTQDAPTYYLGHGLELGLAFFGLLAIIGLRVSYQIVNKKREAQALEAKYTPDQLHQLGDRAPTFKYML</sequence>
<feature type="transmembrane region" description="Helical" evidence="6">
    <location>
        <begin position="210"/>
        <end position="231"/>
    </location>
</feature>
<reference evidence="8" key="1">
    <citation type="submission" date="2009-02" db="EMBL/GenBank/DDBJ databases">
        <title>The Genome Sequence of Ajellomyces capsulatus strain G186AR.</title>
        <authorList>
            <consortium name="The Broad Institute Genome Sequencing Platform"/>
            <person name="Champion M."/>
            <person name="Cuomo C."/>
            <person name="Ma L.-J."/>
            <person name="Henn M.R."/>
            <person name="Sil A."/>
            <person name="Goldman B."/>
            <person name="Young S.K."/>
            <person name="Kodira C.D."/>
            <person name="Zeng Q."/>
            <person name="Koehrsen M."/>
            <person name="Alvarado L."/>
            <person name="Berlin A."/>
            <person name="Borenstein D."/>
            <person name="Chen Z."/>
            <person name="Engels R."/>
            <person name="Freedman E."/>
            <person name="Gellesch M."/>
            <person name="Goldberg J."/>
            <person name="Griggs A."/>
            <person name="Gujja S."/>
            <person name="Heiman D."/>
            <person name="Hepburn T."/>
            <person name="Howarth C."/>
            <person name="Jen D."/>
            <person name="Larson L."/>
            <person name="Lewis B."/>
            <person name="Mehta T."/>
            <person name="Park D."/>
            <person name="Pearson M."/>
            <person name="Roberts A."/>
            <person name="Saif S."/>
            <person name="Shea T."/>
            <person name="Shenoy N."/>
            <person name="Sisk P."/>
            <person name="Stolte C."/>
            <person name="Sykes S."/>
            <person name="Walk T."/>
            <person name="White J."/>
            <person name="Yandava C."/>
            <person name="Klein B."/>
            <person name="McEwen J.G."/>
            <person name="Puccia R."/>
            <person name="Goldman G.H."/>
            <person name="Felipe M.S."/>
            <person name="Nino-Vega G."/>
            <person name="San-Blas G."/>
            <person name="Taylor J."/>
            <person name="Mendoza L."/>
            <person name="Galagan J."/>
            <person name="Nusbaum C."/>
            <person name="Birren B."/>
        </authorList>
    </citation>
    <scope>NUCLEOTIDE SEQUENCE</scope>
    <source>
        <strain evidence="8">G186AR</strain>
    </source>
</reference>
<evidence type="ECO:0000256" key="1">
    <source>
        <dbReference type="ARBA" id="ARBA00004141"/>
    </source>
</evidence>
<dbReference type="FunCoup" id="C0NGY1">
    <property type="interactions" value="143"/>
</dbReference>
<name>C0NGY1_AJECG</name>
<keyword evidence="5 6" id="KW-0472">Membrane</keyword>
<dbReference type="PANTHER" id="PTHR43791">
    <property type="entry name" value="PERMEASE-RELATED"/>
    <property type="match status" value="1"/>
</dbReference>
<evidence type="ECO:0000256" key="6">
    <source>
        <dbReference type="SAM" id="Phobius"/>
    </source>
</evidence>
<feature type="transmembrane region" description="Helical" evidence="6">
    <location>
        <begin position="352"/>
        <end position="370"/>
    </location>
</feature>
<dbReference type="Proteomes" id="UP000001631">
    <property type="component" value="Unassembled WGS sequence"/>
</dbReference>
<dbReference type="EMBL" id="GG663365">
    <property type="protein sequence ID" value="EEH09066.1"/>
    <property type="molecule type" value="Genomic_DNA"/>
</dbReference>
<protein>
    <submittedName>
        <fullName evidence="8">High-affinity nicotinic acid transporter</fullName>
    </submittedName>
</protein>
<feature type="transmembrane region" description="Helical" evidence="6">
    <location>
        <begin position="120"/>
        <end position="138"/>
    </location>
</feature>
<proteinExistence type="predicted"/>
<dbReference type="InterPro" id="IPR011701">
    <property type="entry name" value="MFS"/>
</dbReference>
<dbReference type="FunFam" id="1.20.1250.20:FF:000034">
    <property type="entry name" value="MFS general substrate transporter"/>
    <property type="match status" value="1"/>
</dbReference>
<gene>
    <name evidence="8" type="ORF">HCBG_02603</name>
</gene>
<evidence type="ECO:0000256" key="2">
    <source>
        <dbReference type="ARBA" id="ARBA00022448"/>
    </source>
</evidence>
<accession>C0NGY1</accession>
<dbReference type="SUPFAM" id="SSF103473">
    <property type="entry name" value="MFS general substrate transporter"/>
    <property type="match status" value="1"/>
</dbReference>